<dbReference type="InterPro" id="IPR011527">
    <property type="entry name" value="ABC1_TM_dom"/>
</dbReference>
<dbReference type="Gene3D" id="3.40.50.300">
    <property type="entry name" value="P-loop containing nucleotide triphosphate hydrolases"/>
    <property type="match status" value="2"/>
</dbReference>
<reference evidence="11 12" key="1">
    <citation type="submission" date="2014-10" db="EMBL/GenBank/DDBJ databases">
        <title>Genome sequence of Micropolyspora internatus JCM3315.</title>
        <authorList>
            <person name="Shin S.-K."/>
            <person name="Yi H."/>
        </authorList>
    </citation>
    <scope>NUCLEOTIDE SEQUENCE [LARGE SCALE GENOMIC DNA]</scope>
    <source>
        <strain evidence="11 12">JCM 3315</strain>
    </source>
</reference>
<evidence type="ECO:0000256" key="5">
    <source>
        <dbReference type="ARBA" id="ARBA00022989"/>
    </source>
</evidence>
<dbReference type="GO" id="GO:0005886">
    <property type="term" value="C:plasma membrane"/>
    <property type="evidence" value="ECO:0007669"/>
    <property type="project" value="UniProtKB-SubCell"/>
</dbReference>
<feature type="transmembrane region" description="Helical" evidence="8">
    <location>
        <begin position="615"/>
        <end position="633"/>
    </location>
</feature>
<dbReference type="NCBIfam" id="TIGR02868">
    <property type="entry name" value="CydC"/>
    <property type="match status" value="1"/>
</dbReference>
<dbReference type="CDD" id="cd18584">
    <property type="entry name" value="ABC_6TM_AarD_CydD"/>
    <property type="match status" value="1"/>
</dbReference>
<dbReference type="SUPFAM" id="SSF90123">
    <property type="entry name" value="ABC transporter transmembrane region"/>
    <property type="match status" value="2"/>
</dbReference>
<evidence type="ECO:0000313" key="12">
    <source>
        <dbReference type="Proteomes" id="UP000030848"/>
    </source>
</evidence>
<comment type="subcellular location">
    <subcellularLocation>
        <location evidence="1">Cell membrane</location>
        <topology evidence="1">Multi-pass membrane protein</topology>
    </subcellularLocation>
</comment>
<feature type="transmembrane region" description="Helical" evidence="8">
    <location>
        <begin position="293"/>
        <end position="310"/>
    </location>
</feature>
<evidence type="ECO:0000313" key="11">
    <source>
        <dbReference type="EMBL" id="KHF44829.1"/>
    </source>
</evidence>
<dbReference type="GO" id="GO:0005524">
    <property type="term" value="F:ATP binding"/>
    <property type="evidence" value="ECO:0007669"/>
    <property type="project" value="UniProtKB-KW"/>
</dbReference>
<dbReference type="GO" id="GO:0016887">
    <property type="term" value="F:ATP hydrolysis activity"/>
    <property type="evidence" value="ECO:0007669"/>
    <property type="project" value="InterPro"/>
</dbReference>
<dbReference type="GO" id="GO:0042883">
    <property type="term" value="P:cysteine transport"/>
    <property type="evidence" value="ECO:0007669"/>
    <property type="project" value="InterPro"/>
</dbReference>
<feature type="transmembrane region" description="Helical" evidence="8">
    <location>
        <begin position="725"/>
        <end position="745"/>
    </location>
</feature>
<dbReference type="AlphaFoldDB" id="A0A837DAC6"/>
<evidence type="ECO:0000256" key="1">
    <source>
        <dbReference type="ARBA" id="ARBA00004651"/>
    </source>
</evidence>
<dbReference type="GO" id="GO:0140359">
    <property type="term" value="F:ABC-type transporter activity"/>
    <property type="evidence" value="ECO:0007669"/>
    <property type="project" value="InterPro"/>
</dbReference>
<feature type="transmembrane region" description="Helical" evidence="8">
    <location>
        <begin position="807"/>
        <end position="828"/>
    </location>
</feature>
<feature type="transmembrane region" description="Helical" evidence="8">
    <location>
        <begin position="46"/>
        <end position="72"/>
    </location>
</feature>
<evidence type="ECO:0000259" key="10">
    <source>
        <dbReference type="PROSITE" id="PS50929"/>
    </source>
</evidence>
<dbReference type="Proteomes" id="UP000030848">
    <property type="component" value="Unassembled WGS sequence"/>
</dbReference>
<dbReference type="InterPro" id="IPR003439">
    <property type="entry name" value="ABC_transporter-like_ATP-bd"/>
</dbReference>
<evidence type="ECO:0000256" key="8">
    <source>
        <dbReference type="SAM" id="Phobius"/>
    </source>
</evidence>
<comment type="caution">
    <text evidence="11">The sequence shown here is derived from an EMBL/GenBank/DDBJ whole genome shotgun (WGS) entry which is preliminary data.</text>
</comment>
<dbReference type="InterPro" id="IPR003593">
    <property type="entry name" value="AAA+_ATPase"/>
</dbReference>
<feature type="compositionally biased region" description="Polar residues" evidence="7">
    <location>
        <begin position="1"/>
        <end position="14"/>
    </location>
</feature>
<feature type="domain" description="ABC transporter" evidence="9">
    <location>
        <begin position="902"/>
        <end position="1112"/>
    </location>
</feature>
<dbReference type="PROSITE" id="PS50929">
    <property type="entry name" value="ABC_TM1F"/>
    <property type="match status" value="2"/>
</dbReference>
<dbReference type="NCBIfam" id="TIGR02857">
    <property type="entry name" value="CydD"/>
    <property type="match status" value="1"/>
</dbReference>
<feature type="region of interest" description="Disordered" evidence="7">
    <location>
        <begin position="543"/>
        <end position="569"/>
    </location>
</feature>
<protein>
    <submittedName>
        <fullName evidence="11">ABC transporter ATPase</fullName>
    </submittedName>
</protein>
<sequence>MNVPTHTPLSANKVSSDRQSEPDTSSWVGRGPLGALPSLSSAARRALALTAVLSVANAGALVAQAFLLAHVLADIVAGETTGHAPVVAALVGAVLARGVLGWAMRAVAARAAAGAKEELRAKTVDHALRLGPEWIDERGAGELTALTTRGLDALDAYFTEYLPALVTAAVVPVAAGAAVLFVDWPSAVLIAITLPLLPLFAILIGKNTADRVARATDAVHRLSGHLLELLRALPVLTAFRRAEAQAEAVRRVSDRHRTTTLSTLRLAFASAFALELAATLSVALVAVVIGVRLVSGDLSLAVGLGVLILAPECYQPLRTVGSAFHASEDGVEAVRRVTDILAVPPPREGTRVPTRGEVRVRDLRVRRRNGFAPDGETFTVAPGRRVWLSGRSGTGKTTTLSVLLGFVTPHSGSVTVAGVPLDEIDMSRWREAVAWVPQSPAFTGGTVRAELGLTGASAAEVDAVLRRLDLDGLAERPVHRLSVGQRQRVAVARALLRVRQGAWLLLLDEPTAHLDAANAERVWQAVQEAQDAGAAVVVAAHPRSEATPSEGNARSEAASEVGSGRTDRHVRPVPLRELGERRLIRGVVLGAAALLAGVALTATSAWLIAKASQQPPILTLTVAVVGVRTFGLARAGLRYVERLVTHDGAFRVAARLRERLWRAMVRLGPARVLGASRDEGLRRLVDDVDTVRDLLPRAVTPPFVAAAVVFGGCVVQTVVLPRAGWVLVGASVVAALVAPTLAVLLDRHATATLAEGRRDVAARVLSLFDGAAELLAFGAHARHRARLADSDARLAAVARRQAWGEGAAEAVVIVATGLAAVAGVVFAADAVGAGTLDPVLAPVPALVPLALAEALSLLPPAAQHWDALRRARTRLAATLDVESVPDRPEGAVELTPGGGVRLRAVDVRWPGGARPTLRDVDLDIPEGAYVAVVGPSGSGKSSLLATLLGFLRPERGCAVVPERVAWAPQEPQLVSTTVAENLRLADPHADLARLEWALRTAGIAGLDVDTVLGDAGSGLSGGQAHRVALARAVLAAQDADLVLLDEPTAHLDESTARTVLANLREALAGRTVVHVTHRPEEAADADLIVQVRDGRVRVLGDMREPTRAGERA</sequence>
<dbReference type="PANTHER" id="PTHR24221:SF590">
    <property type="entry name" value="COMPONENT LINKED WITH THE ASSEMBLY OF CYTOCHROME' TRANSPORT TRANSMEMBRANE ATP-BINDING PROTEIN ABC TRANSPORTER CYDD-RELATED"/>
    <property type="match status" value="1"/>
</dbReference>
<keyword evidence="3" id="KW-0547">Nucleotide-binding</keyword>
<evidence type="ECO:0000256" key="3">
    <source>
        <dbReference type="ARBA" id="ARBA00022741"/>
    </source>
</evidence>
<evidence type="ECO:0000259" key="9">
    <source>
        <dbReference type="PROSITE" id="PS50893"/>
    </source>
</evidence>
<feature type="transmembrane region" description="Helical" evidence="8">
    <location>
        <begin position="702"/>
        <end position="719"/>
    </location>
</feature>
<dbReference type="InterPro" id="IPR014223">
    <property type="entry name" value="ABC_CydC/D"/>
</dbReference>
<keyword evidence="5 8" id="KW-1133">Transmembrane helix</keyword>
<dbReference type="InterPro" id="IPR039421">
    <property type="entry name" value="Type_1_exporter"/>
</dbReference>
<feature type="region of interest" description="Disordered" evidence="7">
    <location>
        <begin position="1"/>
        <end position="29"/>
    </location>
</feature>
<dbReference type="GO" id="GO:0034775">
    <property type="term" value="P:glutathione transmembrane transport"/>
    <property type="evidence" value="ECO:0007669"/>
    <property type="project" value="InterPro"/>
</dbReference>
<dbReference type="OrthoDB" id="9806127at2"/>
<feature type="transmembrane region" description="Helical" evidence="8">
    <location>
        <begin position="161"/>
        <end position="181"/>
    </location>
</feature>
<dbReference type="RefSeq" id="WP_143090647.1">
    <property type="nucleotide sequence ID" value="NZ_FOWS01000002.1"/>
</dbReference>
<feature type="transmembrane region" description="Helical" evidence="8">
    <location>
        <begin position="266"/>
        <end position="287"/>
    </location>
</feature>
<keyword evidence="4" id="KW-0067">ATP-binding</keyword>
<evidence type="ECO:0000256" key="2">
    <source>
        <dbReference type="ARBA" id="ARBA00022692"/>
    </source>
</evidence>
<name>A0A837DAC6_9PSEU</name>
<feature type="domain" description="ABC transmembrane type-1" evidence="10">
    <location>
        <begin position="586"/>
        <end position="838"/>
    </location>
</feature>
<gene>
    <name evidence="11" type="ORF">MINT15_17110</name>
</gene>
<feature type="domain" description="ABC transporter" evidence="9">
    <location>
        <begin position="358"/>
        <end position="583"/>
    </location>
</feature>
<feature type="transmembrane region" description="Helical" evidence="8">
    <location>
        <begin position="84"/>
        <end position="103"/>
    </location>
</feature>
<dbReference type="PROSITE" id="PS00211">
    <property type="entry name" value="ABC_TRANSPORTER_1"/>
    <property type="match status" value="1"/>
</dbReference>
<proteinExistence type="predicted"/>
<dbReference type="InterPro" id="IPR017871">
    <property type="entry name" value="ABC_transporter-like_CS"/>
</dbReference>
<dbReference type="CDD" id="cd03228">
    <property type="entry name" value="ABCC_MRP_Like"/>
    <property type="match status" value="2"/>
</dbReference>
<dbReference type="SMART" id="SM00382">
    <property type="entry name" value="AAA"/>
    <property type="match status" value="2"/>
</dbReference>
<keyword evidence="2 8" id="KW-0812">Transmembrane</keyword>
<dbReference type="GO" id="GO:0045454">
    <property type="term" value="P:cell redox homeostasis"/>
    <property type="evidence" value="ECO:0007669"/>
    <property type="project" value="InterPro"/>
</dbReference>
<dbReference type="PROSITE" id="PS50893">
    <property type="entry name" value="ABC_TRANSPORTER_2"/>
    <property type="match status" value="2"/>
</dbReference>
<accession>A0A837DAC6</accession>
<dbReference type="Gene3D" id="1.20.1560.10">
    <property type="entry name" value="ABC transporter type 1, transmembrane domain"/>
    <property type="match status" value="2"/>
</dbReference>
<dbReference type="Pfam" id="PF00005">
    <property type="entry name" value="ABC_tran"/>
    <property type="match status" value="2"/>
</dbReference>
<dbReference type="InterPro" id="IPR014216">
    <property type="entry name" value="ABC_transptr_CydD"/>
</dbReference>
<feature type="transmembrane region" description="Helical" evidence="8">
    <location>
        <begin position="187"/>
        <end position="205"/>
    </location>
</feature>
<dbReference type="SUPFAM" id="SSF52540">
    <property type="entry name" value="P-loop containing nucleoside triphosphate hydrolases"/>
    <property type="match status" value="2"/>
</dbReference>
<feature type="domain" description="ABC transmembrane type-1" evidence="10">
    <location>
        <begin position="48"/>
        <end position="329"/>
    </location>
</feature>
<dbReference type="EMBL" id="JRZE01000003">
    <property type="protein sequence ID" value="KHF44829.1"/>
    <property type="molecule type" value="Genomic_DNA"/>
</dbReference>
<dbReference type="InterPro" id="IPR027417">
    <property type="entry name" value="P-loop_NTPase"/>
</dbReference>
<keyword evidence="6 8" id="KW-0472">Membrane</keyword>
<feature type="transmembrane region" description="Helical" evidence="8">
    <location>
        <begin position="586"/>
        <end position="609"/>
    </location>
</feature>
<evidence type="ECO:0000256" key="6">
    <source>
        <dbReference type="ARBA" id="ARBA00023136"/>
    </source>
</evidence>
<dbReference type="Pfam" id="PF00664">
    <property type="entry name" value="ABC_membrane"/>
    <property type="match status" value="1"/>
</dbReference>
<evidence type="ECO:0000256" key="4">
    <source>
        <dbReference type="ARBA" id="ARBA00022840"/>
    </source>
</evidence>
<dbReference type="PANTHER" id="PTHR24221">
    <property type="entry name" value="ATP-BINDING CASSETTE SUB-FAMILY B"/>
    <property type="match status" value="1"/>
</dbReference>
<organism evidence="11 12">
    <name type="scientific">Saccharomonospora viridis</name>
    <dbReference type="NCBI Taxonomy" id="1852"/>
    <lineage>
        <taxon>Bacteria</taxon>
        <taxon>Bacillati</taxon>
        <taxon>Actinomycetota</taxon>
        <taxon>Actinomycetes</taxon>
        <taxon>Pseudonocardiales</taxon>
        <taxon>Pseudonocardiaceae</taxon>
        <taxon>Saccharomonospora</taxon>
    </lineage>
</organism>
<dbReference type="InterPro" id="IPR036640">
    <property type="entry name" value="ABC1_TM_sf"/>
</dbReference>
<evidence type="ECO:0000256" key="7">
    <source>
        <dbReference type="SAM" id="MobiDB-lite"/>
    </source>
</evidence>